<evidence type="ECO:0000256" key="3">
    <source>
        <dbReference type="ARBA" id="ARBA00022614"/>
    </source>
</evidence>
<keyword evidence="4 11" id="KW-0812">Transmembrane</keyword>
<keyword evidence="9" id="KW-0675">Receptor</keyword>
<dbReference type="SMART" id="SM00255">
    <property type="entry name" value="TIR"/>
    <property type="match status" value="1"/>
</dbReference>
<dbReference type="InterPro" id="IPR017241">
    <property type="entry name" value="Toll-like_receptor"/>
</dbReference>
<evidence type="ECO:0000256" key="1">
    <source>
        <dbReference type="ARBA" id="ARBA00004479"/>
    </source>
</evidence>
<evidence type="ECO:0000256" key="8">
    <source>
        <dbReference type="ARBA" id="ARBA00023136"/>
    </source>
</evidence>
<dbReference type="SUPFAM" id="SSF52200">
    <property type="entry name" value="Toll/Interleukin receptor TIR domain"/>
    <property type="match status" value="1"/>
</dbReference>
<keyword evidence="5" id="KW-0732">Signal</keyword>
<keyword evidence="6" id="KW-0677">Repeat</keyword>
<evidence type="ECO:0000256" key="10">
    <source>
        <dbReference type="ARBA" id="ARBA00023180"/>
    </source>
</evidence>
<accession>A0A6J8CZX0</accession>
<dbReference type="GO" id="GO:0006955">
    <property type="term" value="P:immune response"/>
    <property type="evidence" value="ECO:0007669"/>
    <property type="project" value="InterPro"/>
</dbReference>
<name>A0A6J8CZX0_MYTCO</name>
<dbReference type="EMBL" id="CACVKT020006353">
    <property type="protein sequence ID" value="CAC5400937.1"/>
    <property type="molecule type" value="Genomic_DNA"/>
</dbReference>
<dbReference type="InterPro" id="IPR001611">
    <property type="entry name" value="Leu-rich_rpt"/>
</dbReference>
<keyword evidence="8 11" id="KW-0472">Membrane</keyword>
<keyword evidence="10" id="KW-0325">Glycoprotein</keyword>
<dbReference type="PIRSF" id="PIRSF037595">
    <property type="entry name" value="Toll-like_receptor"/>
    <property type="match status" value="1"/>
</dbReference>
<evidence type="ECO:0000313" key="14">
    <source>
        <dbReference type="Proteomes" id="UP000507470"/>
    </source>
</evidence>
<keyword evidence="7 11" id="KW-1133">Transmembrane helix</keyword>
<feature type="domain" description="TIR" evidence="12">
    <location>
        <begin position="684"/>
        <end position="822"/>
    </location>
</feature>
<dbReference type="Proteomes" id="UP000507470">
    <property type="component" value="Unassembled WGS sequence"/>
</dbReference>
<dbReference type="Pfam" id="PF01582">
    <property type="entry name" value="TIR"/>
    <property type="match status" value="1"/>
</dbReference>
<evidence type="ECO:0000256" key="2">
    <source>
        <dbReference type="ARBA" id="ARBA00009634"/>
    </source>
</evidence>
<evidence type="ECO:0000256" key="6">
    <source>
        <dbReference type="ARBA" id="ARBA00022737"/>
    </source>
</evidence>
<comment type="subcellular location">
    <subcellularLocation>
        <location evidence="1">Membrane</location>
        <topology evidence="1">Single-pass type I membrane protein</topology>
    </subcellularLocation>
</comment>
<dbReference type="InterPro" id="IPR003591">
    <property type="entry name" value="Leu-rich_rpt_typical-subtyp"/>
</dbReference>
<proteinExistence type="inferred from homology"/>
<dbReference type="GO" id="GO:0005886">
    <property type="term" value="C:plasma membrane"/>
    <property type="evidence" value="ECO:0007669"/>
    <property type="project" value="TreeGrafter"/>
</dbReference>
<dbReference type="PANTHER" id="PTHR24365">
    <property type="entry name" value="TOLL-LIKE RECEPTOR"/>
    <property type="match status" value="1"/>
</dbReference>
<dbReference type="Pfam" id="PF13855">
    <property type="entry name" value="LRR_8"/>
    <property type="match status" value="2"/>
</dbReference>
<feature type="transmembrane region" description="Helical" evidence="11">
    <location>
        <begin position="635"/>
        <end position="660"/>
    </location>
</feature>
<protein>
    <recommendedName>
        <fullName evidence="12">TIR domain-containing protein</fullName>
    </recommendedName>
</protein>
<evidence type="ECO:0000256" key="11">
    <source>
        <dbReference type="SAM" id="Phobius"/>
    </source>
</evidence>
<evidence type="ECO:0000259" key="12">
    <source>
        <dbReference type="PROSITE" id="PS50104"/>
    </source>
</evidence>
<comment type="similarity">
    <text evidence="2">Belongs to the Toll-like receptor family.</text>
</comment>
<dbReference type="SMART" id="SM00369">
    <property type="entry name" value="LRR_TYP"/>
    <property type="match status" value="7"/>
</dbReference>
<evidence type="ECO:0000256" key="7">
    <source>
        <dbReference type="ARBA" id="ARBA00022989"/>
    </source>
</evidence>
<gene>
    <name evidence="13" type="ORF">MCOR_35079</name>
</gene>
<organism evidence="13 14">
    <name type="scientific">Mytilus coruscus</name>
    <name type="common">Sea mussel</name>
    <dbReference type="NCBI Taxonomy" id="42192"/>
    <lineage>
        <taxon>Eukaryota</taxon>
        <taxon>Metazoa</taxon>
        <taxon>Spiralia</taxon>
        <taxon>Lophotrochozoa</taxon>
        <taxon>Mollusca</taxon>
        <taxon>Bivalvia</taxon>
        <taxon>Autobranchia</taxon>
        <taxon>Pteriomorphia</taxon>
        <taxon>Mytilida</taxon>
        <taxon>Mytiloidea</taxon>
        <taxon>Mytilidae</taxon>
        <taxon>Mytilinae</taxon>
        <taxon>Mytilus</taxon>
    </lineage>
</organism>
<dbReference type="Gene3D" id="3.80.10.10">
    <property type="entry name" value="Ribonuclease Inhibitor"/>
    <property type="match status" value="3"/>
</dbReference>
<dbReference type="GO" id="GO:0002224">
    <property type="term" value="P:toll-like receptor signaling pathway"/>
    <property type="evidence" value="ECO:0007669"/>
    <property type="project" value="InterPro"/>
</dbReference>
<evidence type="ECO:0000256" key="9">
    <source>
        <dbReference type="ARBA" id="ARBA00023170"/>
    </source>
</evidence>
<keyword evidence="14" id="KW-1185">Reference proteome</keyword>
<keyword evidence="3" id="KW-0433">Leucine-rich repeat</keyword>
<dbReference type="SUPFAM" id="SSF52058">
    <property type="entry name" value="L domain-like"/>
    <property type="match status" value="2"/>
</dbReference>
<sequence length="828" mass="96479">MDLRITIDINLGFFITVLCIFTTNVSSNSEGAVNKFVKADYSNRSLKEVPKNLHVDINELILDQNDIQVIENGAFKNLSELFILTINNNKLNILQMNAFDGLFSLQVLEMAGNNIMLAMFTPKLFSFIANLTVLDVSRNMNSSDHGDLTIYPDVAFAELRNLENLSIDLAPFPIFGKGFMEMGKLRKLEFNHCQVRVLNNTMLKNFNSSVIFLYLSKCRHFVKVETGLLEPFPNLKVLDISETYMHPIQAFQLLKPLSHRTMEMINFHHVNDESIINESTYRYEVNVTAEMMKYLKTICVHVLDVSNNNIIDFENGSLLTMDRPECLRYISLSKNRFSLFNGHQLYNIKQFFARTRNLSRFDYSFIPLGFINYSHHLNYDISSFPPERIITLPSSIQVVQMSHIFHTGEPVLWEIQENTNISRFDVSFCQTVDQAKLLNGSEINYLDVTGIDSQVVFNTLHLHPLSKLTTLIMEHTNLYITNKMEENVFTYVLGTEKLDISNNFLWELRQNVFDNMTKLTYLNLSNNLFQTIPFAVTRLPNLKELDMTNNLLTNINSTFQDFFKGKGQGFKLYLDNNAFVCDCTNSDFILWLNHKPVTLDAKGTYKCILQNSKESNTHHAALYFNYLYAGCNSKLWLKAVIGLFVTFIGIFFPFTLIYSFRWRISFYLYKRFRNNLEKGIAVNFKYDVFVFYPENDLPWIKYVLMPKLERKWGLQMCIQHRDFTVGKPIADEIADNIEQSRHIIFLVTSSFKHDTWGEYAIERAKYHHFSQNLQKIIVITKDLETEEIPHELAVLWKDIALIECPMNEKDLENTWNKLKLWLFLNQPN</sequence>
<evidence type="ECO:0000313" key="13">
    <source>
        <dbReference type="EMBL" id="CAC5400937.1"/>
    </source>
</evidence>
<dbReference type="InterPro" id="IPR000157">
    <property type="entry name" value="TIR_dom"/>
</dbReference>
<reference evidence="13 14" key="1">
    <citation type="submission" date="2020-06" db="EMBL/GenBank/DDBJ databases">
        <authorList>
            <person name="Li R."/>
            <person name="Bekaert M."/>
        </authorList>
    </citation>
    <scope>NUCLEOTIDE SEQUENCE [LARGE SCALE GENOMIC DNA]</scope>
    <source>
        <strain evidence="14">wild</strain>
    </source>
</reference>
<dbReference type="GO" id="GO:0004888">
    <property type="term" value="F:transmembrane signaling receptor activity"/>
    <property type="evidence" value="ECO:0007669"/>
    <property type="project" value="InterPro"/>
</dbReference>
<dbReference type="AlphaFoldDB" id="A0A6J8CZX0"/>
<dbReference type="OrthoDB" id="6063570at2759"/>
<evidence type="ECO:0000256" key="5">
    <source>
        <dbReference type="ARBA" id="ARBA00022729"/>
    </source>
</evidence>
<dbReference type="InterPro" id="IPR032675">
    <property type="entry name" value="LRR_dom_sf"/>
</dbReference>
<dbReference type="InterPro" id="IPR035897">
    <property type="entry name" value="Toll_tir_struct_dom_sf"/>
</dbReference>
<dbReference type="PANTHER" id="PTHR24365:SF541">
    <property type="entry name" value="PROTEIN TOLL-RELATED"/>
    <property type="match status" value="1"/>
</dbReference>
<evidence type="ECO:0000256" key="4">
    <source>
        <dbReference type="ARBA" id="ARBA00022692"/>
    </source>
</evidence>
<dbReference type="PROSITE" id="PS50104">
    <property type="entry name" value="TIR"/>
    <property type="match status" value="1"/>
</dbReference>
<dbReference type="Gene3D" id="3.40.50.10140">
    <property type="entry name" value="Toll/interleukin-1 receptor homology (TIR) domain"/>
    <property type="match status" value="1"/>
</dbReference>